<reference evidence="3" key="1">
    <citation type="submission" date="2025-08" db="UniProtKB">
        <authorList>
            <consortium name="RefSeq"/>
        </authorList>
    </citation>
    <scope>IDENTIFICATION</scope>
</reference>
<dbReference type="RefSeq" id="XP_045558972.1">
    <property type="nucleotide sequence ID" value="XM_045703016.1"/>
</dbReference>
<evidence type="ECO:0000313" key="2">
    <source>
        <dbReference type="Proteomes" id="UP001652741"/>
    </source>
</evidence>
<evidence type="ECO:0000313" key="3">
    <source>
        <dbReference type="RefSeq" id="XP_045558972.1"/>
    </source>
</evidence>
<feature type="transmembrane region" description="Helical" evidence="1">
    <location>
        <begin position="51"/>
        <end position="73"/>
    </location>
</feature>
<proteinExistence type="predicted"/>
<name>A0ABM3DJI8_SALSA</name>
<dbReference type="Proteomes" id="UP001652741">
    <property type="component" value="Chromosome ssa20"/>
</dbReference>
<organism evidence="2 3">
    <name type="scientific">Salmo salar</name>
    <name type="common">Atlantic salmon</name>
    <dbReference type="NCBI Taxonomy" id="8030"/>
    <lineage>
        <taxon>Eukaryota</taxon>
        <taxon>Metazoa</taxon>
        <taxon>Chordata</taxon>
        <taxon>Craniata</taxon>
        <taxon>Vertebrata</taxon>
        <taxon>Euteleostomi</taxon>
        <taxon>Actinopterygii</taxon>
        <taxon>Neopterygii</taxon>
        <taxon>Teleostei</taxon>
        <taxon>Protacanthopterygii</taxon>
        <taxon>Salmoniformes</taxon>
        <taxon>Salmonidae</taxon>
        <taxon>Salmoninae</taxon>
        <taxon>Salmo</taxon>
    </lineage>
</organism>
<keyword evidence="1" id="KW-0812">Transmembrane</keyword>
<keyword evidence="1" id="KW-1133">Transmembrane helix</keyword>
<evidence type="ECO:0000256" key="1">
    <source>
        <dbReference type="SAM" id="Phobius"/>
    </source>
</evidence>
<dbReference type="GeneID" id="123729135"/>
<keyword evidence="2" id="KW-1185">Reference proteome</keyword>
<sequence length="218" mass="24015">MSLVLIKKMADGREGGAAVAASHMNAVILSKTSGVRRPQLNNSCKDLKRNYVFYLQYISMIVSYEAALLIISVRPCWDDTINLLPENINTKHIGSPFHGSGQYTAYHNVLNNGQVYLAPYSTDLLRRNKHKSNIYRKLLNYLFSTLLLYGDVQLNPGPNITEPAILTGVESSGWPRPLIVAAAEVDTGDTPDAAARGYNQCYHVAGLVRRAGQPVTSH</sequence>
<gene>
    <name evidence="3" type="primary">LOC123729135</name>
</gene>
<protein>
    <submittedName>
        <fullName evidence="3">Uncharacterized protein</fullName>
    </submittedName>
</protein>
<accession>A0ABM3DJI8</accession>
<keyword evidence="1" id="KW-0472">Membrane</keyword>